<sequence>MVRAPATADALFSLLWGTRPSSDRLLNGDLASCLRKKPYLDYFRIQCGYFAKAESSVQENLDVIKDVVGHLKTGASKKDVLSLRHTAGSSIDILDNASVENAANLAARLLIMCSVGRVPHEANPRQYLEWRHDESLKDLVCSHFQSTHTLNDAVRLPKNFNAWTIEKIGGITIQLTDSLADHLLLANDDRTLLIFHHVSFLERQTSRSILPKELVDETLHTLGLLFPQALFTSSNRSTRQEQKWFKRLCQRHF</sequence>
<dbReference type="EMBL" id="KL647700">
    <property type="protein sequence ID" value="KEY73913.1"/>
    <property type="molecule type" value="Genomic_DNA"/>
</dbReference>
<accession>A0A084B8N4</accession>
<reference evidence="1 2" key="1">
    <citation type="journal article" date="2014" name="BMC Genomics">
        <title>Comparative genome sequencing reveals chemotype-specific gene clusters in the toxigenic black mold Stachybotrys.</title>
        <authorList>
            <person name="Semeiks J."/>
            <person name="Borek D."/>
            <person name="Otwinowski Z."/>
            <person name="Grishin N.V."/>
        </authorList>
    </citation>
    <scope>NUCLEOTIDE SEQUENCE [LARGE SCALE GENOMIC DNA]</scope>
    <source>
        <strain evidence="2">CBS 109288 / IBT 7711</strain>
    </source>
</reference>
<evidence type="ECO:0000313" key="1">
    <source>
        <dbReference type="EMBL" id="KEY73913.1"/>
    </source>
</evidence>
<keyword evidence="2" id="KW-1185">Reference proteome</keyword>
<organism evidence="1 2">
    <name type="scientific">Stachybotrys chartarum (strain CBS 109288 / IBT 7711)</name>
    <name type="common">Toxic black mold</name>
    <name type="synonym">Stilbospora chartarum</name>
    <dbReference type="NCBI Taxonomy" id="1280523"/>
    <lineage>
        <taxon>Eukaryota</taxon>
        <taxon>Fungi</taxon>
        <taxon>Dikarya</taxon>
        <taxon>Ascomycota</taxon>
        <taxon>Pezizomycotina</taxon>
        <taxon>Sordariomycetes</taxon>
        <taxon>Hypocreomycetidae</taxon>
        <taxon>Hypocreales</taxon>
        <taxon>Stachybotryaceae</taxon>
        <taxon>Stachybotrys</taxon>
    </lineage>
</organism>
<dbReference type="HOGENOM" id="CLU_053383_2_0_1"/>
<dbReference type="Proteomes" id="UP000028045">
    <property type="component" value="Unassembled WGS sequence"/>
</dbReference>
<proteinExistence type="predicted"/>
<protein>
    <submittedName>
        <fullName evidence="1">Uncharacterized protein</fullName>
    </submittedName>
</protein>
<name>A0A084B8N4_STACB</name>
<dbReference type="AlphaFoldDB" id="A0A084B8N4"/>
<evidence type="ECO:0000313" key="2">
    <source>
        <dbReference type="Proteomes" id="UP000028045"/>
    </source>
</evidence>
<gene>
    <name evidence="1" type="ORF">S7711_07757</name>
</gene>
<dbReference type="OrthoDB" id="5428890at2759"/>